<name>A0A423NQA6_PSEFL</name>
<evidence type="ECO:0000256" key="1">
    <source>
        <dbReference type="SAM" id="Phobius"/>
    </source>
</evidence>
<evidence type="ECO:0000313" key="2">
    <source>
        <dbReference type="EMBL" id="ROO00425.1"/>
    </source>
</evidence>
<accession>A0A423NQA6</accession>
<gene>
    <name evidence="2" type="ORF">BK673_29350</name>
</gene>
<dbReference type="Proteomes" id="UP000283619">
    <property type="component" value="Unassembled WGS sequence"/>
</dbReference>
<dbReference type="AlphaFoldDB" id="A0A423NQA6"/>
<keyword evidence="1" id="KW-0472">Membrane</keyword>
<comment type="caution">
    <text evidence="2">The sequence shown here is derived from an EMBL/GenBank/DDBJ whole genome shotgun (WGS) entry which is preliminary data.</text>
</comment>
<proteinExistence type="predicted"/>
<protein>
    <submittedName>
        <fullName evidence="2">Uncharacterized protein</fullName>
    </submittedName>
</protein>
<dbReference type="EMBL" id="MOBZ01000095">
    <property type="protein sequence ID" value="ROO00425.1"/>
    <property type="molecule type" value="Genomic_DNA"/>
</dbReference>
<evidence type="ECO:0000313" key="3">
    <source>
        <dbReference type="Proteomes" id="UP000283619"/>
    </source>
</evidence>
<feature type="transmembrane region" description="Helical" evidence="1">
    <location>
        <begin position="9"/>
        <end position="31"/>
    </location>
</feature>
<reference evidence="2 3" key="1">
    <citation type="submission" date="2016-10" db="EMBL/GenBank/DDBJ databases">
        <title>Comparative genome analysis of multiple Pseudomonas spp. focuses on biocontrol and plant growth promoting traits.</title>
        <authorList>
            <person name="Tao X.-Y."/>
            <person name="Taylor C.G."/>
        </authorList>
    </citation>
    <scope>NUCLEOTIDE SEQUENCE [LARGE SCALE GENOMIC DNA]</scope>
    <source>
        <strain evidence="2 3">36G2</strain>
    </source>
</reference>
<feature type="transmembrane region" description="Helical" evidence="1">
    <location>
        <begin position="43"/>
        <end position="64"/>
    </location>
</feature>
<sequence>MKLVRLLRLLLEVYGAVFLLVIVVGGLVQGYTPYRALQELGSVRFYLLLGLASIVWAGFVIVAFRRNRPPQPPSL</sequence>
<keyword evidence="1" id="KW-1133">Transmembrane helix</keyword>
<organism evidence="2 3">
    <name type="scientific">Pseudomonas fluorescens</name>
    <dbReference type="NCBI Taxonomy" id="294"/>
    <lineage>
        <taxon>Bacteria</taxon>
        <taxon>Pseudomonadati</taxon>
        <taxon>Pseudomonadota</taxon>
        <taxon>Gammaproteobacteria</taxon>
        <taxon>Pseudomonadales</taxon>
        <taxon>Pseudomonadaceae</taxon>
        <taxon>Pseudomonas</taxon>
    </lineage>
</organism>
<keyword evidence="1" id="KW-0812">Transmembrane</keyword>